<evidence type="ECO:0000313" key="1">
    <source>
        <dbReference type="EMBL" id="KPM48533.1"/>
    </source>
</evidence>
<dbReference type="Proteomes" id="UP000050454">
    <property type="component" value="Unassembled WGS sequence"/>
</dbReference>
<comment type="caution">
    <text evidence="1">The sequence shown here is derived from an EMBL/GenBank/DDBJ whole genome shotgun (WGS) entry which is preliminary data.</text>
</comment>
<evidence type="ECO:0000313" key="2">
    <source>
        <dbReference type="Proteomes" id="UP000050454"/>
    </source>
</evidence>
<reference evidence="1 2" key="1">
    <citation type="submission" date="2015-07" db="EMBL/GenBank/DDBJ databases">
        <title>The draft genome sequence of Leadbetterella sp. JN14-9.</title>
        <authorList>
            <person name="Liu Y."/>
            <person name="Du J."/>
            <person name="Shao Z."/>
        </authorList>
    </citation>
    <scope>NUCLEOTIDE SEQUENCE [LARGE SCALE GENOMIC DNA]</scope>
    <source>
        <strain evidence="1 2">JN14-9</strain>
    </source>
</reference>
<name>A0A0P7C2Y7_9BACT</name>
<dbReference type="AlphaFoldDB" id="A0A0P7C2Y7"/>
<organism evidence="1 2">
    <name type="scientific">Jiulongibacter sediminis</name>
    <dbReference type="NCBI Taxonomy" id="1605367"/>
    <lineage>
        <taxon>Bacteria</taxon>
        <taxon>Pseudomonadati</taxon>
        <taxon>Bacteroidota</taxon>
        <taxon>Cytophagia</taxon>
        <taxon>Cytophagales</taxon>
        <taxon>Leadbetterellaceae</taxon>
        <taxon>Jiulongibacter</taxon>
    </lineage>
</organism>
<dbReference type="SUPFAM" id="SSF50965">
    <property type="entry name" value="Galactose oxidase, central domain"/>
    <property type="match status" value="1"/>
</dbReference>
<protein>
    <recommendedName>
        <fullName evidence="3">Glycosyl hydrolase</fullName>
    </recommendedName>
</protein>
<proteinExistence type="predicted"/>
<accession>A0A0P7C2Y7</accession>
<sequence>MVIEVLQQGNSYSDSSYYDILQVKDDYWICGKYGTLKKYTADGQLTNISYPSKNLDIYKMDMLDEETIIASGDKGVIYTHNLNNGTWTSRQIAGYEDACFYNLAVMSPDKIYISGGNSKIAHSKKTVPEGFILESIDGGITWKEIYSNPFKMVWCVKKNPFDNQLYALMYTLNKTHLFKLEEGQWQKQEKIGNSIFHEIQFTSEKDYIATGGWIGKKGRVYFNDKQVVMNHSGLIWGRTANAKYELYPACNGQIVLGDHHGNHKVFGKKLHKDFSIYEAVFTSENTAIAIGSARTLLKLTIKES</sequence>
<dbReference type="STRING" id="1605367.AFM12_07895"/>
<dbReference type="OrthoDB" id="920153at2"/>
<evidence type="ECO:0008006" key="3">
    <source>
        <dbReference type="Google" id="ProtNLM"/>
    </source>
</evidence>
<keyword evidence="2" id="KW-1185">Reference proteome</keyword>
<gene>
    <name evidence="1" type="ORF">AFM12_07895</name>
</gene>
<dbReference type="EMBL" id="LGTQ01000006">
    <property type="protein sequence ID" value="KPM48533.1"/>
    <property type="molecule type" value="Genomic_DNA"/>
</dbReference>
<dbReference type="InterPro" id="IPR011043">
    <property type="entry name" value="Gal_Oxase/kelch_b-propeller"/>
</dbReference>